<name>A0A3N4MI25_9BACT</name>
<organism evidence="1 2">
    <name type="scientific">Chitinophaga barathri</name>
    <dbReference type="NCBI Taxonomy" id="1647451"/>
    <lineage>
        <taxon>Bacteria</taxon>
        <taxon>Pseudomonadati</taxon>
        <taxon>Bacteroidota</taxon>
        <taxon>Chitinophagia</taxon>
        <taxon>Chitinophagales</taxon>
        <taxon>Chitinophagaceae</taxon>
        <taxon>Chitinophaga</taxon>
    </lineage>
</organism>
<accession>A0A3N4MI25</accession>
<dbReference type="OrthoDB" id="668221at2"/>
<evidence type="ECO:0000313" key="2">
    <source>
        <dbReference type="Proteomes" id="UP000279089"/>
    </source>
</evidence>
<dbReference type="RefSeq" id="WP_120514527.1">
    <property type="nucleotide sequence ID" value="NZ_QXZY01000001.1"/>
</dbReference>
<dbReference type="EMBL" id="RMBX01000001">
    <property type="protein sequence ID" value="RPD43258.1"/>
    <property type="molecule type" value="Genomic_DNA"/>
</dbReference>
<comment type="caution">
    <text evidence="1">The sequence shown here is derived from an EMBL/GenBank/DDBJ whole genome shotgun (WGS) entry which is preliminary data.</text>
</comment>
<dbReference type="InterPro" id="IPR013324">
    <property type="entry name" value="RNA_pol_sigma_r3/r4-like"/>
</dbReference>
<dbReference type="Proteomes" id="UP000279089">
    <property type="component" value="Unassembled WGS sequence"/>
</dbReference>
<protein>
    <submittedName>
        <fullName evidence="1">Sigma-70 family RNA polymerase sigma factor</fullName>
    </submittedName>
</protein>
<dbReference type="SUPFAM" id="SSF88659">
    <property type="entry name" value="Sigma3 and sigma4 domains of RNA polymerase sigma factors"/>
    <property type="match status" value="1"/>
</dbReference>
<dbReference type="Gene3D" id="1.10.10.10">
    <property type="entry name" value="Winged helix-like DNA-binding domain superfamily/Winged helix DNA-binding domain"/>
    <property type="match status" value="1"/>
</dbReference>
<evidence type="ECO:0000313" key="1">
    <source>
        <dbReference type="EMBL" id="RPD43258.1"/>
    </source>
</evidence>
<dbReference type="AlphaFoldDB" id="A0A3N4MI25"/>
<proteinExistence type="predicted"/>
<gene>
    <name evidence="1" type="ORF">EG028_02885</name>
</gene>
<keyword evidence="2" id="KW-1185">Reference proteome</keyword>
<dbReference type="InterPro" id="IPR036388">
    <property type="entry name" value="WH-like_DNA-bd_sf"/>
</dbReference>
<reference evidence="2" key="1">
    <citation type="submission" date="2018-11" db="EMBL/GenBank/DDBJ databases">
        <title>Chitinophaga lutea sp.nov., isolate from arsenic contaminated soil.</title>
        <authorList>
            <person name="Zong Y."/>
        </authorList>
    </citation>
    <scope>NUCLEOTIDE SEQUENCE [LARGE SCALE GENOMIC DNA]</scope>
    <source>
        <strain evidence="2">YLT18</strain>
    </source>
</reference>
<sequence length="187" mass="21198">MHLQLNNLNDKELLLRMRKLQDREAAGVLLDRYSHLLVAVCMPKLSKEKPAETVFPAITRQLFTQLSSSFGKINETVYAIVQSYFVKGNKPTAQYIPPPSQAIQRLELQVEQAGNNPIAKATLTARIEQALSQLSKEEAELLTGFYLEHQTLQDLAQRRHITADKVRNSLKGIRKKIATQLKDVAYE</sequence>